<dbReference type="Proteomes" id="UP000824540">
    <property type="component" value="Unassembled WGS sequence"/>
</dbReference>
<evidence type="ECO:0000256" key="1">
    <source>
        <dbReference type="ARBA" id="ARBA00008157"/>
    </source>
</evidence>
<dbReference type="AlphaFoldDB" id="A0A8T2NMF5"/>
<name>A0A8T2NMF5_9TELE</name>
<dbReference type="Gene3D" id="1.10.880.10">
    <property type="entry name" value="Transcription factor, Skn-1-like, DNA-binding domain"/>
    <property type="match status" value="1"/>
</dbReference>
<dbReference type="Pfam" id="PF03131">
    <property type="entry name" value="bZIP_Maf"/>
    <property type="match status" value="1"/>
</dbReference>
<keyword evidence="6" id="KW-0539">Nucleus</keyword>
<dbReference type="GO" id="GO:0000981">
    <property type="term" value="F:DNA-binding transcription factor activity, RNA polymerase II-specific"/>
    <property type="evidence" value="ECO:0007669"/>
    <property type="project" value="TreeGrafter"/>
</dbReference>
<feature type="compositionally biased region" description="Low complexity" evidence="7">
    <location>
        <begin position="205"/>
        <end position="220"/>
    </location>
</feature>
<keyword evidence="10" id="KW-1185">Reference proteome</keyword>
<evidence type="ECO:0000256" key="5">
    <source>
        <dbReference type="ARBA" id="ARBA00023163"/>
    </source>
</evidence>
<dbReference type="InterPro" id="IPR004826">
    <property type="entry name" value="bZIP_Maf"/>
</dbReference>
<dbReference type="PANTHER" id="PTHR24411">
    <property type="entry name" value="NUCLEAR FACTOR ERYTHROID 2-RELATED FACTOR"/>
    <property type="match status" value="1"/>
</dbReference>
<protein>
    <recommendedName>
        <fullName evidence="8">BZIP domain-containing protein</fullName>
    </recommendedName>
</protein>
<evidence type="ECO:0000256" key="7">
    <source>
        <dbReference type="SAM" id="MobiDB-lite"/>
    </source>
</evidence>
<feature type="domain" description="BZIP" evidence="8">
    <location>
        <begin position="392"/>
        <end position="455"/>
    </location>
</feature>
<dbReference type="GO" id="GO:0005634">
    <property type="term" value="C:nucleus"/>
    <property type="evidence" value="ECO:0007669"/>
    <property type="project" value="TreeGrafter"/>
</dbReference>
<dbReference type="CDD" id="cd14720">
    <property type="entry name" value="bZIP_NFE2-like"/>
    <property type="match status" value="1"/>
</dbReference>
<gene>
    <name evidence="9" type="ORF">JZ751_021661</name>
</gene>
<reference evidence="9" key="1">
    <citation type="thesis" date="2021" institute="BYU ScholarsArchive" country="Provo, UT, USA">
        <title>Applications of and Algorithms for Genome Assembly and Genomic Analyses with an Emphasis on Marine Teleosts.</title>
        <authorList>
            <person name="Pickett B.D."/>
        </authorList>
    </citation>
    <scope>NUCLEOTIDE SEQUENCE</scope>
    <source>
        <strain evidence="9">HI-2016</strain>
    </source>
</reference>
<dbReference type="PROSITE" id="PS00036">
    <property type="entry name" value="BZIP_BASIC"/>
    <property type="match status" value="1"/>
</dbReference>
<accession>A0A8T2NMF5</accession>
<dbReference type="GO" id="GO:0000978">
    <property type="term" value="F:RNA polymerase II cis-regulatory region sequence-specific DNA binding"/>
    <property type="evidence" value="ECO:0007669"/>
    <property type="project" value="InterPro"/>
</dbReference>
<evidence type="ECO:0000259" key="8">
    <source>
        <dbReference type="PROSITE" id="PS50217"/>
    </source>
</evidence>
<feature type="region of interest" description="Disordered" evidence="7">
    <location>
        <begin position="186"/>
        <end position="220"/>
    </location>
</feature>
<evidence type="ECO:0000256" key="4">
    <source>
        <dbReference type="ARBA" id="ARBA00023159"/>
    </source>
</evidence>
<comment type="caution">
    <text evidence="9">The sequence shown here is derived from an EMBL/GenBank/DDBJ whole genome shotgun (WGS) entry which is preliminary data.</text>
</comment>
<evidence type="ECO:0000256" key="2">
    <source>
        <dbReference type="ARBA" id="ARBA00023015"/>
    </source>
</evidence>
<feature type="region of interest" description="Disordered" evidence="7">
    <location>
        <begin position="18"/>
        <end position="38"/>
    </location>
</feature>
<dbReference type="InterPro" id="IPR047167">
    <property type="entry name" value="NFE2-like"/>
</dbReference>
<keyword evidence="3" id="KW-0238">DNA-binding</keyword>
<evidence type="ECO:0000313" key="9">
    <source>
        <dbReference type="EMBL" id="KAG9340221.1"/>
    </source>
</evidence>
<evidence type="ECO:0000313" key="10">
    <source>
        <dbReference type="Proteomes" id="UP000824540"/>
    </source>
</evidence>
<dbReference type="PANTHER" id="PTHR24411:SF26">
    <property type="entry name" value="TRANSCRIPTION FACTOR NF-E2 45 KDA SUBUNIT"/>
    <property type="match status" value="1"/>
</dbReference>
<feature type="compositionally biased region" description="Low complexity" evidence="7">
    <location>
        <begin position="19"/>
        <end position="28"/>
    </location>
</feature>
<keyword evidence="2" id="KW-0805">Transcription regulation</keyword>
<organism evidence="9 10">
    <name type="scientific">Albula glossodonta</name>
    <name type="common">roundjaw bonefish</name>
    <dbReference type="NCBI Taxonomy" id="121402"/>
    <lineage>
        <taxon>Eukaryota</taxon>
        <taxon>Metazoa</taxon>
        <taxon>Chordata</taxon>
        <taxon>Craniata</taxon>
        <taxon>Vertebrata</taxon>
        <taxon>Euteleostomi</taxon>
        <taxon>Actinopterygii</taxon>
        <taxon>Neopterygii</taxon>
        <taxon>Teleostei</taxon>
        <taxon>Albuliformes</taxon>
        <taxon>Albulidae</taxon>
        <taxon>Albula</taxon>
    </lineage>
</organism>
<evidence type="ECO:0000256" key="3">
    <source>
        <dbReference type="ARBA" id="ARBA00023125"/>
    </source>
</evidence>
<dbReference type="InterPro" id="IPR004827">
    <property type="entry name" value="bZIP"/>
</dbReference>
<dbReference type="SMART" id="SM00338">
    <property type="entry name" value="BRLZ"/>
    <property type="match status" value="1"/>
</dbReference>
<dbReference type="InterPro" id="IPR008917">
    <property type="entry name" value="TF_DNA-bd_sf"/>
</dbReference>
<dbReference type="EMBL" id="JAFBMS010000044">
    <property type="protein sequence ID" value="KAG9340221.1"/>
    <property type="molecule type" value="Genomic_DNA"/>
</dbReference>
<dbReference type="PROSITE" id="PS50217">
    <property type="entry name" value="BZIP"/>
    <property type="match status" value="1"/>
</dbReference>
<sequence>MCSAANCVLPQLLSCEGLSSPGRPNGRVPGPPSTPGSWVHRTPQANEMDLTWQELMAITELQELEAPNETPFECNAYHSYEPVVSFGGLGAGQPPTHTIPPGCDVNPASGFEGHCSEVMPACPLPGGTTEALYGMARSQLPCRLLPSGPHPLHPTLADHMGMAGAPEVPQPEILGNPQGHNCLPLGFGHGPYKQPVTPDDLESDSGLSLGSSPPLASPGNAANVGAPSYACVDVGGLGYSDRDQLEVEAGAEHSGVKARANRFYPVDHQPTMSSYSYPAPPASYFNSVGGFSPIPTQLLQQQPTLPRRSQVLPPAQHEPHLNGSGLAGNRNDLCCGPYGRTKGAADNPLSRDERRAIALKIPFPLHKIINLPVDDFNELLSKFALSDTQLALIRDIRRRGKNKVAAQNCRKRKLENIVHLEGELGQLRVQHEHLVRQRTEYQRTLALARCQLSDLCAEVFSKLRDEHGQPYSPQDYSLQQTGEGGIFLVPRNGGGIEAELKAQNFLAH</sequence>
<keyword evidence="5" id="KW-0804">Transcription</keyword>
<dbReference type="SUPFAM" id="SSF47454">
    <property type="entry name" value="A DNA-binding domain in eukaryotic transcription factors"/>
    <property type="match status" value="1"/>
</dbReference>
<evidence type="ECO:0000256" key="6">
    <source>
        <dbReference type="ARBA" id="ARBA00023242"/>
    </source>
</evidence>
<proteinExistence type="inferred from homology"/>
<keyword evidence="4" id="KW-0010">Activator</keyword>
<comment type="similarity">
    <text evidence="1">Belongs to the bZIP family. CNC subfamily.</text>
</comment>
<dbReference type="OrthoDB" id="7458135at2759"/>